<feature type="transmembrane region" description="Helical" evidence="7">
    <location>
        <begin position="399"/>
        <end position="416"/>
    </location>
</feature>
<dbReference type="AlphaFoldDB" id="A0A0B5EX62"/>
<feature type="transmembrane region" description="Helical" evidence="7">
    <location>
        <begin position="334"/>
        <end position="357"/>
    </location>
</feature>
<dbReference type="GO" id="GO:0005886">
    <property type="term" value="C:plasma membrane"/>
    <property type="evidence" value="ECO:0007669"/>
    <property type="project" value="UniProtKB-SubCell"/>
</dbReference>
<dbReference type="GO" id="GO:0022857">
    <property type="term" value="F:transmembrane transporter activity"/>
    <property type="evidence" value="ECO:0007669"/>
    <property type="project" value="InterPro"/>
</dbReference>
<evidence type="ECO:0000256" key="5">
    <source>
        <dbReference type="ARBA" id="ARBA00023136"/>
    </source>
</evidence>
<comment type="subcellular location">
    <subcellularLocation>
        <location evidence="1">Cell membrane</location>
        <topology evidence="1">Multi-pass membrane protein</topology>
    </subcellularLocation>
</comment>
<organism evidence="8 9">
    <name type="scientific">Streptomyces albus (strain ATCC 21838 / DSM 41398 / FERM P-419 / JCM 4703 / NBRC 107858)</name>
    <dbReference type="NCBI Taxonomy" id="1081613"/>
    <lineage>
        <taxon>Bacteria</taxon>
        <taxon>Bacillati</taxon>
        <taxon>Actinomycetota</taxon>
        <taxon>Actinomycetes</taxon>
        <taxon>Kitasatosporales</taxon>
        <taxon>Streptomycetaceae</taxon>
        <taxon>Streptomyces</taxon>
    </lineage>
</organism>
<dbReference type="PANTHER" id="PTHR23513">
    <property type="entry name" value="INTEGRAL MEMBRANE EFFLUX PROTEIN-RELATED"/>
    <property type="match status" value="1"/>
</dbReference>
<evidence type="ECO:0000313" key="9">
    <source>
        <dbReference type="Proteomes" id="UP000031523"/>
    </source>
</evidence>
<keyword evidence="4 7" id="KW-1133">Transmembrane helix</keyword>
<proteinExistence type="predicted"/>
<dbReference type="PANTHER" id="PTHR23513:SF6">
    <property type="entry name" value="MAJOR FACILITATOR SUPERFAMILY ASSOCIATED DOMAIN-CONTAINING PROTEIN"/>
    <property type="match status" value="1"/>
</dbReference>
<feature type="transmembrane region" description="Helical" evidence="7">
    <location>
        <begin position="311"/>
        <end position="328"/>
    </location>
</feature>
<dbReference type="SUPFAM" id="SSF103473">
    <property type="entry name" value="MFS general substrate transporter"/>
    <property type="match status" value="1"/>
</dbReference>
<evidence type="ECO:0000313" key="8">
    <source>
        <dbReference type="EMBL" id="AJE86374.1"/>
    </source>
</evidence>
<feature type="transmembrane region" description="Helical" evidence="7">
    <location>
        <begin position="369"/>
        <end position="393"/>
    </location>
</feature>
<feature type="transmembrane region" description="Helical" evidence="7">
    <location>
        <begin position="193"/>
        <end position="216"/>
    </location>
</feature>
<feature type="transmembrane region" description="Helical" evidence="7">
    <location>
        <begin position="249"/>
        <end position="271"/>
    </location>
</feature>
<dbReference type="EMBL" id="CP010519">
    <property type="protein sequence ID" value="AJE86374.1"/>
    <property type="molecule type" value="Genomic_DNA"/>
</dbReference>
<dbReference type="Proteomes" id="UP000031523">
    <property type="component" value="Chromosome"/>
</dbReference>
<evidence type="ECO:0000256" key="6">
    <source>
        <dbReference type="SAM" id="MobiDB-lite"/>
    </source>
</evidence>
<dbReference type="InterPro" id="IPR011701">
    <property type="entry name" value="MFS"/>
</dbReference>
<keyword evidence="5 7" id="KW-0472">Membrane</keyword>
<evidence type="ECO:0000256" key="2">
    <source>
        <dbReference type="ARBA" id="ARBA00022475"/>
    </source>
</evidence>
<feature type="region of interest" description="Disordered" evidence="6">
    <location>
        <begin position="420"/>
        <end position="442"/>
    </location>
</feature>
<feature type="transmembrane region" description="Helical" evidence="7">
    <location>
        <begin position="283"/>
        <end position="304"/>
    </location>
</feature>
<dbReference type="Pfam" id="PF07690">
    <property type="entry name" value="MFS_1"/>
    <property type="match status" value="1"/>
</dbReference>
<keyword evidence="9" id="KW-1185">Reference proteome</keyword>
<accession>A0A0B5EX62</accession>
<dbReference type="InterPro" id="IPR036259">
    <property type="entry name" value="MFS_trans_sf"/>
</dbReference>
<dbReference type="Gene3D" id="1.20.1250.20">
    <property type="entry name" value="MFS general substrate transporter like domains"/>
    <property type="match status" value="1"/>
</dbReference>
<protein>
    <submittedName>
        <fullName evidence="8">Integral membrane efflux protein</fullName>
    </submittedName>
</protein>
<evidence type="ECO:0000256" key="7">
    <source>
        <dbReference type="SAM" id="Phobius"/>
    </source>
</evidence>
<evidence type="ECO:0000256" key="1">
    <source>
        <dbReference type="ARBA" id="ARBA00004651"/>
    </source>
</evidence>
<feature type="transmembrane region" description="Helical" evidence="7">
    <location>
        <begin position="108"/>
        <end position="132"/>
    </location>
</feature>
<keyword evidence="3 7" id="KW-0812">Transmembrane</keyword>
<evidence type="ECO:0000256" key="3">
    <source>
        <dbReference type="ARBA" id="ARBA00022692"/>
    </source>
</evidence>
<keyword evidence="2" id="KW-1003">Cell membrane</keyword>
<feature type="compositionally biased region" description="Gly residues" evidence="6">
    <location>
        <begin position="422"/>
        <end position="431"/>
    </location>
</feature>
<name>A0A0B5EX62_STRA4</name>
<gene>
    <name evidence="8" type="ORF">SLNWT_5998</name>
</gene>
<feature type="transmembrane region" description="Helical" evidence="7">
    <location>
        <begin position="77"/>
        <end position="96"/>
    </location>
</feature>
<reference evidence="8 9" key="1">
    <citation type="submission" date="2015-01" db="EMBL/GenBank/DDBJ databases">
        <title>Enhanced salinomycin production by adjusting the supply of polyketide extender units in Streptomyce albus DSM 41398.</title>
        <authorList>
            <person name="Lu C."/>
        </authorList>
    </citation>
    <scope>NUCLEOTIDE SEQUENCE [LARGE SCALE GENOMIC DNA]</scope>
    <source>
        <strain evidence="9">ATCC 21838 / DSM 41398 / FERM P-419 / JCM 4703 / NBRC 107858</strain>
    </source>
</reference>
<feature type="transmembrane region" description="Helical" evidence="7">
    <location>
        <begin position="46"/>
        <end position="65"/>
    </location>
</feature>
<evidence type="ECO:0000256" key="4">
    <source>
        <dbReference type="ARBA" id="ARBA00022989"/>
    </source>
</evidence>
<dbReference type="KEGG" id="sals:SLNWT_5998"/>
<dbReference type="CDD" id="cd06173">
    <property type="entry name" value="MFS_MefA_like"/>
    <property type="match status" value="1"/>
</dbReference>
<sequence length="442" mass="44082">MAGAAGDTAGARCPGGVLPRRITAVDTTNALRGTLRPVLADRNARLCLATVLVSGFGSTALWLTAGIWVKDRTGSDSLAALCAFALWAPQLAGPLLGALADRHRRRPLLLAGNLALAPLVASLCLAGSRLWYVLGVLFLYGALGAVLDAAETALVATALDGALLGAMNGLRTAAGEGTKLLAPLAGAALYTAFGIRAVALLDAASFLLTAWLVLLLRVRESPPPRTGDRLARTLAGARHLRHTAALRPLVLAAGATLGLAGLNGALLFAVVDRGLGRPATFAGMLYAAQGAGSVLCGLASGALLRRCGERGLAVLGIGVFAVAVALRALPYAPLAVGCSLLIGAGLPCVLIAAFTAVQRGTPPALLGRVAATASTVVFVPNALALGLGSGLVAVADHRLLLGLAGAAGLLCAGALARTGAGSRTGGSGGRRPPGRPENISPG</sequence>